<dbReference type="SUPFAM" id="SSF50998">
    <property type="entry name" value="Quinoprotein alcohol dehydrogenase-like"/>
    <property type="match status" value="1"/>
</dbReference>
<protein>
    <submittedName>
        <fullName evidence="1">Uncharacterized protein</fullName>
    </submittedName>
</protein>
<sequence>MHDQDGHALRRAGKAIGEHRQAAAAWPFATSSVCDGGMTGAFKNPVTVRRVRQMRDPATSLFSACACIGAGRSSTFVYKARRAACVRPPALQRRRFPCVPAAKYARRLTRSQHAAHARATAGSQRRAAERFAKAMPGTVVPGPAAGSSTERQVRRLPAFSGAKFIHTAAENIPLITKKGRAYTWLFDLRRVFMQRQALEQIAHAFWERNAARAPFQLGGLETAAIPLLTALLLTAPKQRGAVNGFIIRKDRKTTGLGNAIEGAVLDLPIVLVEDSLNSGNSAEKARALVSMAGHPLDEVFVVVDFLSKAGMQWRKTHGIAVQSLFTLKDFDLPPDHSTPHPTQGYRKLWRTATPGGFAYHVVPKSAPLLVGNTLLHSCDAAKMQAFSAETGGLVWEYQVTGAAYTRKGIWSCPAYHDGRLYFGA</sequence>
<name>A0ABW9KTE6_XANCT</name>
<dbReference type="Proteomes" id="UP001635788">
    <property type="component" value="Unassembled WGS sequence"/>
</dbReference>
<dbReference type="EMBL" id="JBKAMQ010000002">
    <property type="protein sequence ID" value="MFN6506076.1"/>
    <property type="molecule type" value="Genomic_DNA"/>
</dbReference>
<dbReference type="Gene3D" id="2.130.10.10">
    <property type="entry name" value="YVTN repeat-like/Quinoprotein amine dehydrogenase"/>
    <property type="match status" value="1"/>
</dbReference>
<reference evidence="1 2" key="1">
    <citation type="submission" date="2024-12" db="EMBL/GenBank/DDBJ databases">
        <authorList>
            <person name="Alaofin S."/>
            <person name="Velasco D."/>
            <person name="Li D."/>
            <person name="Baldwin T."/>
            <person name="Liu Z."/>
            <person name="Schachterle J.K."/>
        </authorList>
    </citation>
    <scope>NUCLEOTIDE SEQUENCE [LARGE SCALE GENOMIC DNA]</scope>
    <source>
        <strain evidence="1 2">B1</strain>
    </source>
</reference>
<dbReference type="RefSeq" id="WP_229017829.1">
    <property type="nucleotide sequence ID" value="NZ_CP064004.1"/>
</dbReference>
<dbReference type="InterPro" id="IPR011047">
    <property type="entry name" value="Quinoprotein_ADH-like_sf"/>
</dbReference>
<organism evidence="1 2">
    <name type="scientific">Xanthomonas translucens pv. translucens</name>
    <dbReference type="NCBI Taxonomy" id="134875"/>
    <lineage>
        <taxon>Bacteria</taxon>
        <taxon>Pseudomonadati</taxon>
        <taxon>Pseudomonadota</taxon>
        <taxon>Gammaproteobacteria</taxon>
        <taxon>Lysobacterales</taxon>
        <taxon>Lysobacteraceae</taxon>
        <taxon>Xanthomonas</taxon>
        <taxon>Xanthomonas translucens group</taxon>
    </lineage>
</organism>
<dbReference type="InterPro" id="IPR029057">
    <property type="entry name" value="PRTase-like"/>
</dbReference>
<keyword evidence="2" id="KW-1185">Reference proteome</keyword>
<dbReference type="SUPFAM" id="SSF53271">
    <property type="entry name" value="PRTase-like"/>
    <property type="match status" value="1"/>
</dbReference>
<accession>A0ABW9KTE6</accession>
<evidence type="ECO:0000313" key="1">
    <source>
        <dbReference type="EMBL" id="MFN6506076.1"/>
    </source>
</evidence>
<evidence type="ECO:0000313" key="2">
    <source>
        <dbReference type="Proteomes" id="UP001635788"/>
    </source>
</evidence>
<dbReference type="Gene3D" id="3.40.50.2020">
    <property type="match status" value="1"/>
</dbReference>
<comment type="caution">
    <text evidence="1">The sequence shown here is derived from an EMBL/GenBank/DDBJ whole genome shotgun (WGS) entry which is preliminary data.</text>
</comment>
<gene>
    <name evidence="1" type="ORF">ACK3FC_02210</name>
</gene>
<dbReference type="InterPro" id="IPR015943">
    <property type="entry name" value="WD40/YVTN_repeat-like_dom_sf"/>
</dbReference>
<proteinExistence type="predicted"/>